<feature type="compositionally biased region" description="Basic and acidic residues" evidence="1">
    <location>
        <begin position="418"/>
        <end position="437"/>
    </location>
</feature>
<feature type="compositionally biased region" description="Basic and acidic residues" evidence="1">
    <location>
        <begin position="662"/>
        <end position="671"/>
    </location>
</feature>
<name>A0A1E3HR90_9TREE</name>
<dbReference type="RefSeq" id="XP_018993924.1">
    <property type="nucleotide sequence ID" value="XM_019138487.1"/>
</dbReference>
<dbReference type="EMBL" id="AWGJ01000006">
    <property type="protein sequence ID" value="ODN78878.1"/>
    <property type="molecule type" value="Genomic_DNA"/>
</dbReference>
<gene>
    <name evidence="2" type="ORF">L202_04414</name>
</gene>
<comment type="caution">
    <text evidence="2">The sequence shown here is derived from an EMBL/GenBank/DDBJ whole genome shotgun (WGS) entry which is preliminary data.</text>
</comment>
<feature type="region of interest" description="Disordered" evidence="1">
    <location>
        <begin position="398"/>
        <end position="498"/>
    </location>
</feature>
<dbReference type="GeneID" id="30155723"/>
<evidence type="ECO:0000313" key="2">
    <source>
        <dbReference type="EMBL" id="ODN78878.1"/>
    </source>
</evidence>
<feature type="compositionally biased region" description="Basic and acidic residues" evidence="1">
    <location>
        <begin position="477"/>
        <end position="490"/>
    </location>
</feature>
<sequence length="733" mass="79790">MSAPGQEHHPDLPANSAPVSFGCRCLNLKIDGRVDAADEHKMKAGDGNKGSGEVKVYLPPGSEGVRFPGYVTYEQEGNTLFGSSDNTDDYGKSWRKCYICGTTCYETTRKPPQASAAEEEWVTVDLAGSVVYGEELGKILSEEGLPFSNLLIDASTVQSNFGRPPTNPAPSSDLESYEPAIPGPYISPPHDPFFLPPPFIPSNSHLKDLCDQAESYLKYVHSKLEEEVRQFISERTHELRNIEEEVRGEVETLWGKYQTIPGNEGAARERSASTSRTRESISRIPNPAKVFSPPKHFDGNSFQPSPSIASNPIMQSATAPATSAVPNGTSLLAQSLSASSFYPAPSSKPVGEEGSVSDGVRDEMDDTISQVAKTYGTKGDSRAVAMSYVFSSLAENMGGPSQAALANEEGETPAPPEAHGKDSWIDDETENARRMPREQLGAVAEENEGDGRTPRATQTKELYEDKERKDKKGKGRVKFEEPEKSEKKEEPEEIDDDHLFDFELDDNIRDKSASAPLLDSSRSRNLLETNLSHTFAADLPSHRAAWRRFEQNGSMYEALRRGQTYISGEEDEDDESQVSKLATSVPIQINPIRAGKASAPVAFERKTSLSDRQGLMVPRLKGAMRESGVEKGNALGLGFPTSRGRTASNSQRRNSRSASASRETEAVKSYKADPGAVFESLADTANEDDEDGAGAVQAGEGTLKEKGFVPPHVLARKADKEQLPNVGWRSMAS</sequence>
<feature type="compositionally biased region" description="Low complexity" evidence="1">
    <location>
        <begin position="645"/>
        <end position="661"/>
    </location>
</feature>
<evidence type="ECO:0000313" key="3">
    <source>
        <dbReference type="Proteomes" id="UP000094065"/>
    </source>
</evidence>
<feature type="compositionally biased region" description="Basic and acidic residues" evidence="1">
    <location>
        <begin position="266"/>
        <end position="281"/>
    </location>
</feature>
<feature type="compositionally biased region" description="Polar residues" evidence="1">
    <location>
        <begin position="300"/>
        <end position="313"/>
    </location>
</feature>
<dbReference type="Proteomes" id="UP000094065">
    <property type="component" value="Unassembled WGS sequence"/>
</dbReference>
<dbReference type="AlphaFoldDB" id="A0A1E3HR90"/>
<dbReference type="STRING" id="1295533.A0A1E3HR90"/>
<feature type="region of interest" description="Disordered" evidence="1">
    <location>
        <begin position="340"/>
        <end position="363"/>
    </location>
</feature>
<proteinExistence type="predicted"/>
<organism evidence="2 3">
    <name type="scientific">Cryptococcus amylolentus CBS 6039</name>
    <dbReference type="NCBI Taxonomy" id="1295533"/>
    <lineage>
        <taxon>Eukaryota</taxon>
        <taxon>Fungi</taxon>
        <taxon>Dikarya</taxon>
        <taxon>Basidiomycota</taxon>
        <taxon>Agaricomycotina</taxon>
        <taxon>Tremellomycetes</taxon>
        <taxon>Tremellales</taxon>
        <taxon>Cryptococcaceae</taxon>
        <taxon>Cryptococcus</taxon>
    </lineage>
</organism>
<accession>A0A1E3HR90</accession>
<keyword evidence="3" id="KW-1185">Reference proteome</keyword>
<evidence type="ECO:0000256" key="1">
    <source>
        <dbReference type="SAM" id="MobiDB-lite"/>
    </source>
</evidence>
<feature type="region of interest" description="Disordered" evidence="1">
    <location>
        <begin position="624"/>
        <end position="733"/>
    </location>
</feature>
<protein>
    <submittedName>
        <fullName evidence="2">Uncharacterized protein</fullName>
    </submittedName>
</protein>
<reference evidence="2 3" key="1">
    <citation type="submission" date="2016-06" db="EMBL/GenBank/DDBJ databases">
        <title>Evolution of pathogenesis and genome organization in the Tremellales.</title>
        <authorList>
            <person name="Cuomo C."/>
            <person name="Litvintseva A."/>
            <person name="Heitman J."/>
            <person name="Chen Y."/>
            <person name="Sun S."/>
            <person name="Springer D."/>
            <person name="Dromer F."/>
            <person name="Young S."/>
            <person name="Zeng Q."/>
            <person name="Chapman S."/>
            <person name="Gujja S."/>
            <person name="Saif S."/>
            <person name="Birren B."/>
        </authorList>
    </citation>
    <scope>NUCLEOTIDE SEQUENCE [LARGE SCALE GENOMIC DNA]</scope>
    <source>
        <strain evidence="2 3">CBS 6039</strain>
    </source>
</reference>
<feature type="region of interest" description="Disordered" evidence="1">
    <location>
        <begin position="261"/>
        <end position="313"/>
    </location>
</feature>
<feature type="compositionally biased region" description="Basic and acidic residues" evidence="1">
    <location>
        <begin position="461"/>
        <end position="470"/>
    </location>
</feature>
<dbReference type="OrthoDB" id="2563191at2759"/>